<sequence>MSDTIRMPGGGWRLWKHFALRGPGFPAAGVLRLAPEGLASAADKFARGEVPTGADWEAFEEAFSAAAVRTARDLQEIAASAPFRAAVAWQNRAVLRTGIKPFLDWTPSAAGRTSMPRQREELVAHYWQRFCVKNDTIGFFGPVGWGAFDPSRRGVEVHPGTGLVAESRVYFSSWSMDALAKAIDRDPRVRAWTPPRPVPFVRVVEGTVRLPGRPPQPVPEPALTVLGLCDGRRTPVEITGLAARALGRDLDAGEVTEALEWLVSRRLIGWKLDVPAGTYPERELRTLLERIGDPAVREPALARLAVLETGRDRVERAGTDPEELTAALAALEASFAEITEVSAVREKGARTAPNRALVYSDCRRSATATVGSAVLAQLGPLELCLTAARWMTDRYAEAVGARIHEAYRELRERHGQVDLGSLWFACLPAPHPESFADIERIQADLRERWGRIIDAPAGARRVSLSSAAIAGQVREAFPEGGHGWSLSRYVSPDLMIVAEDLEAVERGEFQLVIGELHVAMNTIGQSLFVHQHPDPGQLIDETTRDFPGPRLLPMLPKELPLKWSARSRQSLERPEDHYVALTDHSADPHRPFTFRSGEVKVEERDGRLSAVLPDGSVFDLLDVFCHALTNRVMDRFTLRPDGDHSPRITIDSTVVARETWRFTGPALAFADDKSEARRFVRARQWRNTHELPRFVFVVSPTEPRPFFVDFDSPVYVNILAKAARRLARKDPDARLTVTEMLPTPEQAWLTDDQGHRYTSELRLVAVDRSTAPGEPV</sequence>
<reference evidence="2 3" key="2">
    <citation type="submission" date="2017-02" db="EMBL/GenBank/DDBJ databases">
        <title>Draft genome sequence of Streptomyces phaeoluteigriseus type strain DSM41896.</title>
        <authorList>
            <person name="Salih T.S."/>
            <person name="Algora Gallardo L."/>
            <person name="Melo Santos T."/>
            <person name="Filgueira Martinez S."/>
            <person name="Herron P.R."/>
        </authorList>
    </citation>
    <scope>NUCLEOTIDE SEQUENCE [LARGE SCALE GENOMIC DNA]</scope>
    <source>
        <strain evidence="2 3">DSM 41896</strain>
    </source>
</reference>
<comment type="caution">
    <text evidence="2">The sequence shown here is derived from an EMBL/GenBank/DDBJ whole genome shotgun (WGS) entry which is preliminary data.</text>
</comment>
<proteinExistence type="predicted"/>
<evidence type="ECO:0000313" key="2">
    <source>
        <dbReference type="EMBL" id="OQD54864.1"/>
    </source>
</evidence>
<evidence type="ECO:0000259" key="1">
    <source>
        <dbReference type="Pfam" id="PF04738"/>
    </source>
</evidence>
<dbReference type="OrthoDB" id="8428173at2"/>
<organism evidence="2 3">
    <name type="scientific">Streptomyces phaeoluteigriseus</name>
    <dbReference type="NCBI Taxonomy" id="114686"/>
    <lineage>
        <taxon>Bacteria</taxon>
        <taxon>Bacillati</taxon>
        <taxon>Actinomycetota</taxon>
        <taxon>Actinomycetes</taxon>
        <taxon>Kitasatosporales</taxon>
        <taxon>Streptomycetaceae</taxon>
        <taxon>Streptomyces</taxon>
        <taxon>Streptomyces aurantiacus group</taxon>
    </lineage>
</organism>
<protein>
    <submittedName>
        <fullName evidence="2">Lantibiotic dehydratase</fullName>
    </submittedName>
</protein>
<dbReference type="AlphaFoldDB" id="A0A1V6MQX0"/>
<dbReference type="Proteomes" id="UP000184286">
    <property type="component" value="Unassembled WGS sequence"/>
</dbReference>
<reference evidence="3" key="1">
    <citation type="submission" date="2016-11" db="EMBL/GenBank/DDBJ databases">
        <authorList>
            <person name="Schniete J.K."/>
            <person name="Salih T."/>
            <person name="Algora Gallardo L."/>
            <person name="Martinez Fernandez S."/>
            <person name="Herron P.R."/>
        </authorList>
    </citation>
    <scope>NUCLEOTIDE SEQUENCE [LARGE SCALE GENOMIC DNA]</scope>
    <source>
        <strain evidence="3">DSM 41896</strain>
    </source>
</reference>
<name>A0A1V6MQX0_9ACTN</name>
<dbReference type="EMBL" id="MPOH02000015">
    <property type="protein sequence ID" value="OQD54864.1"/>
    <property type="molecule type" value="Genomic_DNA"/>
</dbReference>
<dbReference type="Pfam" id="PF04738">
    <property type="entry name" value="Lant_dehydr_N"/>
    <property type="match status" value="2"/>
</dbReference>
<dbReference type="STRING" id="114686.BM536_023665"/>
<feature type="domain" description="Lantibiotic dehydratase N-terminal" evidence="1">
    <location>
        <begin position="81"/>
        <end position="534"/>
    </location>
</feature>
<gene>
    <name evidence="2" type="ORF">BM536_023665</name>
</gene>
<feature type="domain" description="Lantibiotic dehydratase N-terminal" evidence="1">
    <location>
        <begin position="638"/>
        <end position="719"/>
    </location>
</feature>
<dbReference type="InterPro" id="IPR006827">
    <property type="entry name" value="Lant_deHydtase_N"/>
</dbReference>
<accession>A0A1V6MQX0</accession>
<evidence type="ECO:0000313" key="3">
    <source>
        <dbReference type="Proteomes" id="UP000184286"/>
    </source>
</evidence>
<dbReference type="RefSeq" id="WP_094103432.1">
    <property type="nucleotide sequence ID" value="NZ_MPOH02000015.1"/>
</dbReference>